<sequence>MFRPNFVFQGKDYFDQLFEKNNSDQESIGLDKVELLFYVKTQEGLKQIETGKKDEPIAINNLIITKTKNGKLSSTGFEFHELLIPENYINWSQDTVINYSMSYKGKSLEIIEGITQGSILINRKPRIEFKNNKIIEQNLIASYLQNDYMLKEKPGYLNIIQRILDVEILHDSQNRIDFDLNINFEYKKWKYVNYKMLGQNANNFIDFFMKGMIDIQNISTFNKIKTLNLDQFYKIGQIKDKIEYYTHQINIISELKTKYDWQANLVVEDKQGQKGIIVNPMNENGVNFTKKIAFNDLIIVISQEVENIDYSQNFQPIINLEFEVKRQYQIDYLRDDLFDIDFDDYKQGIKFINEHQKEVI</sequence>
<dbReference type="PATRIC" id="fig|1276246.3.peg.896"/>
<evidence type="ECO:0000313" key="1">
    <source>
        <dbReference type="EMBL" id="AHI53241.1"/>
    </source>
</evidence>
<keyword evidence="2" id="KW-1185">Reference proteome</keyword>
<dbReference type="KEGG" id="scq:SCULI_v1c09010"/>
<dbReference type="AlphaFoldDB" id="W6A8G1"/>
<proteinExistence type="predicted"/>
<dbReference type="RefSeq" id="WP_025363464.1">
    <property type="nucleotide sequence ID" value="NZ_CP006681.1"/>
</dbReference>
<dbReference type="Proteomes" id="UP000019267">
    <property type="component" value="Chromosome"/>
</dbReference>
<evidence type="ECO:0000313" key="2">
    <source>
        <dbReference type="Proteomes" id="UP000019267"/>
    </source>
</evidence>
<dbReference type="EMBL" id="CP006681">
    <property type="protein sequence ID" value="AHI53241.1"/>
    <property type="molecule type" value="Genomic_DNA"/>
</dbReference>
<protein>
    <submittedName>
        <fullName evidence="1">Uncharacterized protein</fullName>
    </submittedName>
</protein>
<organism evidence="1 2">
    <name type="scientific">Spiroplasma culicicola AES-1</name>
    <dbReference type="NCBI Taxonomy" id="1276246"/>
    <lineage>
        <taxon>Bacteria</taxon>
        <taxon>Bacillati</taxon>
        <taxon>Mycoplasmatota</taxon>
        <taxon>Mollicutes</taxon>
        <taxon>Entomoplasmatales</taxon>
        <taxon>Spiroplasmataceae</taxon>
        <taxon>Spiroplasma</taxon>
    </lineage>
</organism>
<name>W6A8G1_9MOLU</name>
<reference evidence="1 2" key="1">
    <citation type="journal article" date="2014" name="Genome Biol. Evol.">
        <title>Molecular evolution of the substrate utilization strategies and putative virulence factors in mosquito-associated Spiroplasma species.</title>
        <authorList>
            <person name="Chang T.H."/>
            <person name="Lo W.S."/>
            <person name="Ku C."/>
            <person name="Chen L.L."/>
            <person name="Kuo C.H."/>
        </authorList>
    </citation>
    <scope>NUCLEOTIDE SEQUENCE [LARGE SCALE GENOMIC DNA]</scope>
    <source>
        <strain evidence="1">AES-1</strain>
    </source>
</reference>
<dbReference type="STRING" id="1276246.SCULI_v1c09010"/>
<gene>
    <name evidence="1" type="ORF">SCULI_v1c09010</name>
</gene>
<accession>W6A8G1</accession>
<dbReference type="HOGENOM" id="CLU_769260_0_0_14"/>